<dbReference type="AlphaFoldDB" id="A0AAJ1CGC2"/>
<evidence type="ECO:0000259" key="4">
    <source>
        <dbReference type="PROSITE" id="PS50893"/>
    </source>
</evidence>
<dbReference type="CDD" id="cd03214">
    <property type="entry name" value="ABC_Iron-Siderophores_B12_Hemin"/>
    <property type="match status" value="1"/>
</dbReference>
<accession>A0AAJ1CGC2</accession>
<dbReference type="Pfam" id="PF00005">
    <property type="entry name" value="ABC_tran"/>
    <property type="match status" value="1"/>
</dbReference>
<dbReference type="Proteomes" id="UP001205035">
    <property type="component" value="Unassembled WGS sequence"/>
</dbReference>
<dbReference type="RefSeq" id="WP_022331760.1">
    <property type="nucleotide sequence ID" value="NZ_DAWDXQ010000001.1"/>
</dbReference>
<dbReference type="PANTHER" id="PTHR42734">
    <property type="entry name" value="METAL TRANSPORT SYSTEM ATP-BINDING PROTEIN TM_0124-RELATED"/>
    <property type="match status" value="1"/>
</dbReference>
<feature type="domain" description="ABC transporter" evidence="4">
    <location>
        <begin position="22"/>
        <end position="265"/>
    </location>
</feature>
<dbReference type="InterPro" id="IPR050153">
    <property type="entry name" value="Metal_Ion_Import_ABC"/>
</dbReference>
<dbReference type="InterPro" id="IPR003439">
    <property type="entry name" value="ABC_transporter-like_ATP-bd"/>
</dbReference>
<dbReference type="PROSITE" id="PS50893">
    <property type="entry name" value="ABC_TRANSPORTER_2"/>
    <property type="match status" value="1"/>
</dbReference>
<sequence length="272" mass="28970">MAADTLHTPRLHTGPAPGTPGISLHGLTLAYGRRVLLRDADAVLPQGSITALIGRNGTGKSTLLRAIAGLGTATGEIRLCGKPLAALTALQRASTVSFVTTDKIRIANLACEDVVALGRAPYTNWIGRMQQADRDIVSRSLSLVGMSSFARKTMDRMSDGECQRILIARALAQDTPVILLDEPTAFLDLPNRYELASLLRRLAHEEGKCIFFSTHDLDVALGLCDATALIDTPTLHCMSAADMAASGHIERLFAGAGISFDPATLTIRLAKK</sequence>
<dbReference type="InterPro" id="IPR027417">
    <property type="entry name" value="P-loop_NTPase"/>
</dbReference>
<keyword evidence="1" id="KW-0813">Transport</keyword>
<organism evidence="5 6">
    <name type="scientific">Alistipes onderdonkii</name>
    <dbReference type="NCBI Taxonomy" id="328813"/>
    <lineage>
        <taxon>Bacteria</taxon>
        <taxon>Pseudomonadati</taxon>
        <taxon>Bacteroidota</taxon>
        <taxon>Bacteroidia</taxon>
        <taxon>Bacteroidales</taxon>
        <taxon>Rikenellaceae</taxon>
        <taxon>Alistipes</taxon>
    </lineage>
</organism>
<evidence type="ECO:0000313" key="5">
    <source>
        <dbReference type="EMBL" id="MCQ5083724.1"/>
    </source>
</evidence>
<dbReference type="Gene3D" id="3.40.50.300">
    <property type="entry name" value="P-loop containing nucleotide triphosphate hydrolases"/>
    <property type="match status" value="1"/>
</dbReference>
<name>A0AAJ1CGC2_9BACT</name>
<evidence type="ECO:0000256" key="3">
    <source>
        <dbReference type="ARBA" id="ARBA00022840"/>
    </source>
</evidence>
<dbReference type="SMART" id="SM00382">
    <property type="entry name" value="AAA"/>
    <property type="match status" value="1"/>
</dbReference>
<dbReference type="SUPFAM" id="SSF52540">
    <property type="entry name" value="P-loop containing nucleoside triphosphate hydrolases"/>
    <property type="match status" value="1"/>
</dbReference>
<evidence type="ECO:0000256" key="1">
    <source>
        <dbReference type="ARBA" id="ARBA00022448"/>
    </source>
</evidence>
<gene>
    <name evidence="5" type="ORF">NE651_12605</name>
</gene>
<evidence type="ECO:0000256" key="2">
    <source>
        <dbReference type="ARBA" id="ARBA00022741"/>
    </source>
</evidence>
<proteinExistence type="predicted"/>
<dbReference type="GO" id="GO:0016887">
    <property type="term" value="F:ATP hydrolysis activity"/>
    <property type="evidence" value="ECO:0007669"/>
    <property type="project" value="InterPro"/>
</dbReference>
<dbReference type="GO" id="GO:0005524">
    <property type="term" value="F:ATP binding"/>
    <property type="evidence" value="ECO:0007669"/>
    <property type="project" value="UniProtKB-KW"/>
</dbReference>
<dbReference type="PANTHER" id="PTHR42734:SF21">
    <property type="entry name" value="IRON ABC TRANSPORTER, ATP-BINDING PROTEIN"/>
    <property type="match status" value="1"/>
</dbReference>
<dbReference type="EMBL" id="JANGBQ010000021">
    <property type="protein sequence ID" value="MCQ5083724.1"/>
    <property type="molecule type" value="Genomic_DNA"/>
</dbReference>
<reference evidence="5" key="1">
    <citation type="submission" date="2022-06" db="EMBL/GenBank/DDBJ databases">
        <title>Isolation of gut microbiota from human fecal samples.</title>
        <authorList>
            <person name="Pamer E.G."/>
            <person name="Barat B."/>
            <person name="Waligurski E."/>
            <person name="Medina S."/>
            <person name="Paddock L."/>
            <person name="Mostad J."/>
        </authorList>
    </citation>
    <scope>NUCLEOTIDE SEQUENCE</scope>
    <source>
        <strain evidence="5">DFI.6.22</strain>
    </source>
</reference>
<comment type="caution">
    <text evidence="5">The sequence shown here is derived from an EMBL/GenBank/DDBJ whole genome shotgun (WGS) entry which is preliminary data.</text>
</comment>
<protein>
    <submittedName>
        <fullName evidence="5">ABC transporter ATP-binding protein</fullName>
    </submittedName>
</protein>
<evidence type="ECO:0000313" key="6">
    <source>
        <dbReference type="Proteomes" id="UP001205035"/>
    </source>
</evidence>
<keyword evidence="3 5" id="KW-0067">ATP-binding</keyword>
<keyword evidence="2" id="KW-0547">Nucleotide-binding</keyword>
<dbReference type="InterPro" id="IPR003593">
    <property type="entry name" value="AAA+_ATPase"/>
</dbReference>